<keyword evidence="5" id="KW-1185">Reference proteome</keyword>
<dbReference type="InterPro" id="IPR017938">
    <property type="entry name" value="Riboflavin_synthase-like_b-brl"/>
</dbReference>
<evidence type="ECO:0000256" key="2">
    <source>
        <dbReference type="ARBA" id="ARBA00022714"/>
    </source>
</evidence>
<protein>
    <submittedName>
        <fullName evidence="4">Oxidoreductase</fullName>
    </submittedName>
</protein>
<dbReference type="KEGG" id="aez:C3E78_13640"/>
<dbReference type="GO" id="GO:0016491">
    <property type="term" value="F:oxidoreductase activity"/>
    <property type="evidence" value="ECO:0007669"/>
    <property type="project" value="InterPro"/>
</dbReference>
<keyword evidence="2" id="KW-0001">2Fe-2S</keyword>
<evidence type="ECO:0000256" key="3">
    <source>
        <dbReference type="ARBA" id="ARBA00023014"/>
    </source>
</evidence>
<dbReference type="EMBL" id="CP026952">
    <property type="protein sequence ID" value="AWB93159.1"/>
    <property type="molecule type" value="Genomic_DNA"/>
</dbReference>
<name>A0A2S0WP89_9ACTN</name>
<dbReference type="SUPFAM" id="SSF52343">
    <property type="entry name" value="Ferredoxin reductase-like, C-terminal NADP-linked domain"/>
    <property type="match status" value="1"/>
</dbReference>
<dbReference type="PRINTS" id="PR00410">
    <property type="entry name" value="PHEHYDRXLASE"/>
</dbReference>
<keyword evidence="2" id="KW-0479">Metal-binding</keyword>
<dbReference type="InterPro" id="IPR050415">
    <property type="entry name" value="MRET"/>
</dbReference>
<dbReference type="GO" id="GO:0051537">
    <property type="term" value="F:2 iron, 2 sulfur cluster binding"/>
    <property type="evidence" value="ECO:0007669"/>
    <property type="project" value="UniProtKB-KW"/>
</dbReference>
<dbReference type="Proteomes" id="UP000244384">
    <property type="component" value="Chromosome"/>
</dbReference>
<evidence type="ECO:0000313" key="4">
    <source>
        <dbReference type="EMBL" id="AWB93159.1"/>
    </source>
</evidence>
<dbReference type="PANTHER" id="PTHR47354">
    <property type="entry name" value="NADH OXIDOREDUCTASE HCR"/>
    <property type="match status" value="1"/>
</dbReference>
<dbReference type="OrthoDB" id="5179582at2"/>
<dbReference type="Gene3D" id="2.40.30.10">
    <property type="entry name" value="Translation factors"/>
    <property type="match status" value="1"/>
</dbReference>
<sequence>MTEVEPSPVASSWTTAVVREVERFGDTYVKLRLDVANRTPHVPGQHYVVRLRAPDGYTAQRSYSIASDPEDPLVELMVECLPRGEVSSFLHDVVEVGDELEVRGPIGRWFVWGGTTPSLCVAGGSGIVPFVSMLRFARRTGTEPLLRIAASAQTRARLPYIDELEEYGAFIALTRENHVQTNGTERVAAHIYPDEIVPLADGIERAYVCGSVGFVSFVGRILGEAGVRSDTVRVEQFGPTS</sequence>
<dbReference type="PROSITE" id="PS51384">
    <property type="entry name" value="FAD_FR"/>
    <property type="match status" value="1"/>
</dbReference>
<dbReference type="AlphaFoldDB" id="A0A2S0WP89"/>
<dbReference type="InterPro" id="IPR001433">
    <property type="entry name" value="OxRdtase_FAD/NAD-bd"/>
</dbReference>
<comment type="cofactor">
    <cofactor evidence="1">
        <name>FAD</name>
        <dbReference type="ChEBI" id="CHEBI:57692"/>
    </cofactor>
</comment>
<dbReference type="SUPFAM" id="SSF63380">
    <property type="entry name" value="Riboflavin synthase domain-like"/>
    <property type="match status" value="1"/>
</dbReference>
<proteinExistence type="predicted"/>
<evidence type="ECO:0000256" key="1">
    <source>
        <dbReference type="ARBA" id="ARBA00001974"/>
    </source>
</evidence>
<dbReference type="InterPro" id="IPR017927">
    <property type="entry name" value="FAD-bd_FR_type"/>
</dbReference>
<dbReference type="PANTHER" id="PTHR47354:SF5">
    <property type="entry name" value="PROTEIN RFBI"/>
    <property type="match status" value="1"/>
</dbReference>
<accession>A0A2S0WP89</accession>
<keyword evidence="2" id="KW-0408">Iron</keyword>
<keyword evidence="3" id="KW-0411">Iron-sulfur</keyword>
<dbReference type="Pfam" id="PF00175">
    <property type="entry name" value="NAD_binding_1"/>
    <property type="match status" value="1"/>
</dbReference>
<evidence type="ECO:0000313" key="5">
    <source>
        <dbReference type="Proteomes" id="UP000244384"/>
    </source>
</evidence>
<accession>A0A5F2EX30</accession>
<gene>
    <name evidence="4" type="ORF">C3E78_13640</name>
</gene>
<reference evidence="5" key="1">
    <citation type="submission" date="2018-01" db="EMBL/GenBank/DDBJ databases">
        <authorList>
            <person name="Li J."/>
        </authorList>
    </citation>
    <scope>NUCLEOTIDE SEQUENCE [LARGE SCALE GENOMIC DNA]</scope>
    <source>
        <strain evidence="5">592</strain>
    </source>
</reference>
<dbReference type="Pfam" id="PF00970">
    <property type="entry name" value="FAD_binding_6"/>
    <property type="match status" value="1"/>
</dbReference>
<dbReference type="Gene3D" id="3.40.50.80">
    <property type="entry name" value="Nucleotide-binding domain of ferredoxin-NADP reductase (FNR) module"/>
    <property type="match status" value="1"/>
</dbReference>
<organism evidence="4 5">
    <name type="scientific">Aeromicrobium chenweiae</name>
    <dbReference type="NCBI Taxonomy" id="2079793"/>
    <lineage>
        <taxon>Bacteria</taxon>
        <taxon>Bacillati</taxon>
        <taxon>Actinomycetota</taxon>
        <taxon>Actinomycetes</taxon>
        <taxon>Propionibacteriales</taxon>
        <taxon>Nocardioidaceae</taxon>
        <taxon>Aeromicrobium</taxon>
    </lineage>
</organism>
<dbReference type="InterPro" id="IPR008333">
    <property type="entry name" value="Cbr1-like_FAD-bd_dom"/>
</dbReference>
<dbReference type="InterPro" id="IPR039261">
    <property type="entry name" value="FNR_nucleotide-bd"/>
</dbReference>
<dbReference type="RefSeq" id="WP_108579257.1">
    <property type="nucleotide sequence ID" value="NZ_CP026952.1"/>
</dbReference>